<dbReference type="AlphaFoldDB" id="A0A1I5E2V9"/>
<keyword evidence="3" id="KW-1185">Reference proteome</keyword>
<dbReference type="PANTHER" id="PTHR30327:SF1">
    <property type="entry name" value="UPF0301 PROTEIN YQGE"/>
    <property type="match status" value="1"/>
</dbReference>
<gene>
    <name evidence="2" type="ORF">SAMN05421741_11870</name>
</gene>
<dbReference type="STRING" id="913024.SAMN05421741_11870"/>
<reference evidence="3" key="1">
    <citation type="submission" date="2016-10" db="EMBL/GenBank/DDBJ databases">
        <authorList>
            <person name="Varghese N."/>
            <person name="Submissions S."/>
        </authorList>
    </citation>
    <scope>NUCLEOTIDE SEQUENCE [LARGE SCALE GENOMIC DNA]</scope>
    <source>
        <strain evidence="3">DS-12</strain>
    </source>
</reference>
<accession>A0A1I5E2V9</accession>
<dbReference type="Gene3D" id="3.40.1740.10">
    <property type="entry name" value="VC0467-like"/>
    <property type="match status" value="1"/>
</dbReference>
<organism evidence="2 3">
    <name type="scientific">Paenimyroides ummariense</name>
    <dbReference type="NCBI Taxonomy" id="913024"/>
    <lineage>
        <taxon>Bacteria</taxon>
        <taxon>Pseudomonadati</taxon>
        <taxon>Bacteroidota</taxon>
        <taxon>Flavobacteriia</taxon>
        <taxon>Flavobacteriales</taxon>
        <taxon>Flavobacteriaceae</taxon>
        <taxon>Paenimyroides</taxon>
    </lineage>
</organism>
<dbReference type="EMBL" id="FOVI01000018">
    <property type="protein sequence ID" value="SFO05864.1"/>
    <property type="molecule type" value="Genomic_DNA"/>
</dbReference>
<dbReference type="Pfam" id="PF02622">
    <property type="entry name" value="DUF179"/>
    <property type="match status" value="1"/>
</dbReference>
<name>A0A1I5E2V9_9FLAO</name>
<evidence type="ECO:0000313" key="2">
    <source>
        <dbReference type="EMBL" id="SFO05864.1"/>
    </source>
</evidence>
<sequence length="186" mass="21110">MKQLTPTKGKLLISDSSILLDAVFSRTVLLLAEHNAKGSVGFILNKPLNLSLQDIIPEAHTNFRIYNGGPVEQDNLYFLHTIPSLIPNSIEIKDGIFWGGDYEALFDLLKSNKVAQTDIRFFLGYSGWEESQLQDEINQKAWTCIENQYGDHLLEKTPSKLWKELMIDLGDEFIIWANAPEDPVMN</sequence>
<dbReference type="OrthoDB" id="9807486at2"/>
<dbReference type="RefSeq" id="WP_091524748.1">
    <property type="nucleotide sequence ID" value="NZ_FOVI01000018.1"/>
</dbReference>
<proteinExistence type="inferred from homology"/>
<dbReference type="SUPFAM" id="SSF143456">
    <property type="entry name" value="VC0467-like"/>
    <property type="match status" value="1"/>
</dbReference>
<comment type="similarity">
    <text evidence="1">Belongs to the UPF0301 (AlgH) family.</text>
</comment>
<evidence type="ECO:0000256" key="1">
    <source>
        <dbReference type="ARBA" id="ARBA00009600"/>
    </source>
</evidence>
<dbReference type="GO" id="GO:0005829">
    <property type="term" value="C:cytosol"/>
    <property type="evidence" value="ECO:0007669"/>
    <property type="project" value="TreeGrafter"/>
</dbReference>
<dbReference type="PANTHER" id="PTHR30327">
    <property type="entry name" value="UNCHARACTERIZED PROTEIN YQGE"/>
    <property type="match status" value="1"/>
</dbReference>
<protein>
    <submittedName>
        <fullName evidence="2">Putative transcriptional regulator</fullName>
    </submittedName>
</protein>
<dbReference type="Proteomes" id="UP000199036">
    <property type="component" value="Unassembled WGS sequence"/>
</dbReference>
<dbReference type="InterPro" id="IPR003774">
    <property type="entry name" value="AlgH-like"/>
</dbReference>
<evidence type="ECO:0000313" key="3">
    <source>
        <dbReference type="Proteomes" id="UP000199036"/>
    </source>
</evidence>